<evidence type="ECO:0000313" key="2">
    <source>
        <dbReference type="Proteomes" id="UP000023152"/>
    </source>
</evidence>
<proteinExistence type="predicted"/>
<feature type="non-terminal residue" evidence="1">
    <location>
        <position position="189"/>
    </location>
</feature>
<keyword evidence="2" id="KW-1185">Reference proteome</keyword>
<dbReference type="AlphaFoldDB" id="X6NU75"/>
<protein>
    <submittedName>
        <fullName evidence="1">Uncharacterized protein</fullName>
    </submittedName>
</protein>
<gene>
    <name evidence="1" type="ORF">RFI_08304</name>
</gene>
<dbReference type="Proteomes" id="UP000023152">
    <property type="component" value="Unassembled WGS sequence"/>
</dbReference>
<organism evidence="1 2">
    <name type="scientific">Reticulomyxa filosa</name>
    <dbReference type="NCBI Taxonomy" id="46433"/>
    <lineage>
        <taxon>Eukaryota</taxon>
        <taxon>Sar</taxon>
        <taxon>Rhizaria</taxon>
        <taxon>Retaria</taxon>
        <taxon>Foraminifera</taxon>
        <taxon>Monothalamids</taxon>
        <taxon>Reticulomyxidae</taxon>
        <taxon>Reticulomyxa</taxon>
    </lineage>
</organism>
<comment type="caution">
    <text evidence="1">The sequence shown here is derived from an EMBL/GenBank/DDBJ whole genome shotgun (WGS) entry which is preliminary data.</text>
</comment>
<reference evidence="1 2" key="1">
    <citation type="journal article" date="2013" name="Curr. Biol.">
        <title>The Genome of the Foraminiferan Reticulomyxa filosa.</title>
        <authorList>
            <person name="Glockner G."/>
            <person name="Hulsmann N."/>
            <person name="Schleicher M."/>
            <person name="Noegel A.A."/>
            <person name="Eichinger L."/>
            <person name="Gallinger C."/>
            <person name="Pawlowski J."/>
            <person name="Sierra R."/>
            <person name="Euteneuer U."/>
            <person name="Pillet L."/>
            <person name="Moustafa A."/>
            <person name="Platzer M."/>
            <person name="Groth M."/>
            <person name="Szafranski K."/>
            <person name="Schliwa M."/>
        </authorList>
    </citation>
    <scope>NUCLEOTIDE SEQUENCE [LARGE SCALE GENOMIC DNA]</scope>
</reference>
<sequence>MHCINSFESNVDHLNINANVTALWIRPVVIFNTSVDTLFIPLHFLIFFENNDFPLTEKHINESTTVESTCSFNEQLQLKRKRPLQSQSPLQPQPYPVFRKIDPIKNSPSNAFPLRGDASDREQAIKSSIYSNDIDFGVLTRLREKQIRPIKFYNGEEYPLVIANMHFLQSNNRSFHSHNSLLLTPLFHH</sequence>
<accession>X6NU75</accession>
<dbReference type="EMBL" id="ASPP01006436">
    <property type="protein sequence ID" value="ETO28822.1"/>
    <property type="molecule type" value="Genomic_DNA"/>
</dbReference>
<name>X6NU75_RETFI</name>
<evidence type="ECO:0000313" key="1">
    <source>
        <dbReference type="EMBL" id="ETO28822.1"/>
    </source>
</evidence>